<name>A0A1H1DR56_9MICC</name>
<dbReference type="InterPro" id="IPR029063">
    <property type="entry name" value="SAM-dependent_MTases_sf"/>
</dbReference>
<dbReference type="AlphaFoldDB" id="A0A1H1DR56"/>
<keyword evidence="4" id="KW-1185">Reference proteome</keyword>
<dbReference type="InterPro" id="IPR041698">
    <property type="entry name" value="Methyltransf_25"/>
</dbReference>
<evidence type="ECO:0000259" key="2">
    <source>
        <dbReference type="Pfam" id="PF13649"/>
    </source>
</evidence>
<evidence type="ECO:0000313" key="3">
    <source>
        <dbReference type="EMBL" id="SDQ78830.1"/>
    </source>
</evidence>
<evidence type="ECO:0000313" key="4">
    <source>
        <dbReference type="Proteomes" id="UP000181917"/>
    </source>
</evidence>
<dbReference type="Proteomes" id="UP000181917">
    <property type="component" value="Unassembled WGS sequence"/>
</dbReference>
<organism evidence="3 4">
    <name type="scientific">Crystallibacter crystallopoietes</name>
    <dbReference type="NCBI Taxonomy" id="37928"/>
    <lineage>
        <taxon>Bacteria</taxon>
        <taxon>Bacillati</taxon>
        <taxon>Actinomycetota</taxon>
        <taxon>Actinomycetes</taxon>
        <taxon>Micrococcales</taxon>
        <taxon>Micrococcaceae</taxon>
        <taxon>Crystallibacter</taxon>
    </lineage>
</organism>
<accession>A0A1H1DR56</accession>
<gene>
    <name evidence="3" type="ORF">SAMN04489742_2565</name>
</gene>
<dbReference type="PANTHER" id="PTHR43861">
    <property type="entry name" value="TRANS-ACONITATE 2-METHYLTRANSFERASE-RELATED"/>
    <property type="match status" value="1"/>
</dbReference>
<dbReference type="SUPFAM" id="SSF53335">
    <property type="entry name" value="S-adenosyl-L-methionine-dependent methyltransferases"/>
    <property type="match status" value="1"/>
</dbReference>
<dbReference type="GO" id="GO:0008168">
    <property type="term" value="F:methyltransferase activity"/>
    <property type="evidence" value="ECO:0007669"/>
    <property type="project" value="UniProtKB-KW"/>
</dbReference>
<reference evidence="3 4" key="1">
    <citation type="submission" date="2016-10" db="EMBL/GenBank/DDBJ databases">
        <authorList>
            <person name="de Groot N.N."/>
        </authorList>
    </citation>
    <scope>NUCLEOTIDE SEQUENCE [LARGE SCALE GENOMIC DNA]</scope>
    <source>
        <strain evidence="3 4">DSM 20117</strain>
    </source>
</reference>
<dbReference type="EMBL" id="FNKH01000002">
    <property type="protein sequence ID" value="SDQ78830.1"/>
    <property type="molecule type" value="Genomic_DNA"/>
</dbReference>
<dbReference type="GO" id="GO:0032259">
    <property type="term" value="P:methylation"/>
    <property type="evidence" value="ECO:0007669"/>
    <property type="project" value="UniProtKB-KW"/>
</dbReference>
<dbReference type="Gene3D" id="3.40.50.150">
    <property type="entry name" value="Vaccinia Virus protein VP39"/>
    <property type="match status" value="1"/>
</dbReference>
<dbReference type="STRING" id="37928.SAMN04489742_2565"/>
<dbReference type="RefSeq" id="WP_074700786.1">
    <property type="nucleotide sequence ID" value="NZ_CP018863.1"/>
</dbReference>
<sequence>MSEHVGHNHGETEVPDDFWESFYAERDQIWSGKPNAMLVREASDLQPGSALELGCGEGADAIWLAAQGWQVTGIDVSGLALERAAKHAEDAGVAEKIQWLKRDLSSWEPATQYDLVSAQFLHSPVELPRNTILAAAARAVAPGGALLVVGHESFPSWSKHPEPHEPLPTAAELAVELGLNAPDWSLETVDSVVRDITGPEGQTGTLTDSVLLARRAG</sequence>
<dbReference type="CDD" id="cd02440">
    <property type="entry name" value="AdoMet_MTases"/>
    <property type="match status" value="1"/>
</dbReference>
<protein>
    <submittedName>
        <fullName evidence="3">Methyltransferase domain-containing protein</fullName>
    </submittedName>
</protein>
<evidence type="ECO:0000256" key="1">
    <source>
        <dbReference type="ARBA" id="ARBA00022679"/>
    </source>
</evidence>
<keyword evidence="1 3" id="KW-0808">Transferase</keyword>
<feature type="domain" description="Methyltransferase" evidence="2">
    <location>
        <begin position="51"/>
        <end position="144"/>
    </location>
</feature>
<dbReference type="OrthoDB" id="9786503at2"/>
<dbReference type="KEGG" id="acry:AC20117_04610"/>
<proteinExistence type="predicted"/>
<dbReference type="Pfam" id="PF13649">
    <property type="entry name" value="Methyltransf_25"/>
    <property type="match status" value="1"/>
</dbReference>
<keyword evidence="3" id="KW-0489">Methyltransferase</keyword>